<dbReference type="Pfam" id="PF04480">
    <property type="entry name" value="DUF559"/>
    <property type="match status" value="1"/>
</dbReference>
<dbReference type="Pfam" id="PF00271">
    <property type="entry name" value="Helicase_C"/>
    <property type="match status" value="1"/>
</dbReference>
<evidence type="ECO:0000256" key="1">
    <source>
        <dbReference type="ARBA" id="ARBA00022741"/>
    </source>
</evidence>
<evidence type="ECO:0000313" key="5">
    <source>
        <dbReference type="EMBL" id="RYC05755.1"/>
    </source>
</evidence>
<dbReference type="InterPro" id="IPR011545">
    <property type="entry name" value="DEAD/DEAH_box_helicase_dom"/>
</dbReference>
<dbReference type="GO" id="GO:0000724">
    <property type="term" value="P:double-strand break repair via homologous recombination"/>
    <property type="evidence" value="ECO:0007669"/>
    <property type="project" value="TreeGrafter"/>
</dbReference>
<keyword evidence="1" id="KW-0547">Nucleotide-binding</keyword>
<proteinExistence type="predicted"/>
<dbReference type="Gene3D" id="3.40.50.300">
    <property type="entry name" value="P-loop containing nucleotide triphosphate hydrolases"/>
    <property type="match status" value="2"/>
</dbReference>
<dbReference type="InterPro" id="IPR027417">
    <property type="entry name" value="P-loop_NTPase"/>
</dbReference>
<reference evidence="5 6" key="1">
    <citation type="submission" date="2019-01" db="EMBL/GenBank/DDBJ databases">
        <title>Novel species of Nocardioides.</title>
        <authorList>
            <person name="Liu Q."/>
            <person name="X Y.-H."/>
        </authorList>
    </citation>
    <scope>NUCLEOTIDE SEQUENCE [LARGE SCALE GENOMIC DNA]</scope>
    <source>
        <strain evidence="5 6">HLT2-9</strain>
    </source>
</reference>
<dbReference type="PANTHER" id="PTHR13710">
    <property type="entry name" value="DNA HELICASE RECQ FAMILY MEMBER"/>
    <property type="match status" value="1"/>
</dbReference>
<dbReference type="SMART" id="SM00490">
    <property type="entry name" value="HELICc"/>
    <property type="match status" value="1"/>
</dbReference>
<keyword evidence="5" id="KW-0378">Hydrolase</keyword>
<evidence type="ECO:0000313" key="6">
    <source>
        <dbReference type="Proteomes" id="UP000291101"/>
    </source>
</evidence>
<dbReference type="OrthoDB" id="9760034at2"/>
<keyword evidence="6" id="KW-1185">Reference proteome</keyword>
<evidence type="ECO:0000259" key="4">
    <source>
        <dbReference type="PROSITE" id="PS51194"/>
    </source>
</evidence>
<dbReference type="CDD" id="cd17920">
    <property type="entry name" value="DEXHc_RecQ"/>
    <property type="match status" value="1"/>
</dbReference>
<dbReference type="Pfam" id="PF00270">
    <property type="entry name" value="DEAD"/>
    <property type="match status" value="1"/>
</dbReference>
<dbReference type="GO" id="GO:0043138">
    <property type="term" value="F:3'-5' DNA helicase activity"/>
    <property type="evidence" value="ECO:0007669"/>
    <property type="project" value="TreeGrafter"/>
</dbReference>
<dbReference type="AlphaFoldDB" id="A0A4Q2SJK7"/>
<dbReference type="PROSITE" id="PS51192">
    <property type="entry name" value="HELICASE_ATP_BIND_1"/>
    <property type="match status" value="1"/>
</dbReference>
<dbReference type="PROSITE" id="PS51194">
    <property type="entry name" value="HELICASE_CTER"/>
    <property type="match status" value="1"/>
</dbReference>
<dbReference type="InterPro" id="IPR014001">
    <property type="entry name" value="Helicase_ATP-bd"/>
</dbReference>
<feature type="domain" description="Helicase C-terminal" evidence="4">
    <location>
        <begin position="656"/>
        <end position="826"/>
    </location>
</feature>
<accession>A0A4Q2SJK7</accession>
<dbReference type="SUPFAM" id="SSF52540">
    <property type="entry name" value="P-loop containing nucleoside triphosphate hydrolases"/>
    <property type="match status" value="1"/>
</dbReference>
<dbReference type="EMBL" id="SDWV01000021">
    <property type="protein sequence ID" value="RYC05755.1"/>
    <property type="molecule type" value="Genomic_DNA"/>
</dbReference>
<name>A0A4Q2SJK7_9ACTN</name>
<dbReference type="Proteomes" id="UP000291101">
    <property type="component" value="Unassembled WGS sequence"/>
</dbReference>
<evidence type="ECO:0000256" key="2">
    <source>
        <dbReference type="ARBA" id="ARBA00022840"/>
    </source>
</evidence>
<evidence type="ECO:0000259" key="3">
    <source>
        <dbReference type="PROSITE" id="PS51192"/>
    </source>
</evidence>
<organism evidence="5 6">
    <name type="scientific">Nocardioides zhouii</name>
    <dbReference type="NCBI Taxonomy" id="1168729"/>
    <lineage>
        <taxon>Bacteria</taxon>
        <taxon>Bacillati</taxon>
        <taxon>Actinomycetota</taxon>
        <taxon>Actinomycetes</taxon>
        <taxon>Propionibacteriales</taxon>
        <taxon>Nocardioidaceae</taxon>
        <taxon>Nocardioides</taxon>
    </lineage>
</organism>
<dbReference type="GO" id="GO:0005694">
    <property type="term" value="C:chromosome"/>
    <property type="evidence" value="ECO:0007669"/>
    <property type="project" value="TreeGrafter"/>
</dbReference>
<dbReference type="SMART" id="SM00487">
    <property type="entry name" value="DEXDc"/>
    <property type="match status" value="1"/>
</dbReference>
<keyword evidence="5" id="KW-0347">Helicase</keyword>
<dbReference type="InterPro" id="IPR007569">
    <property type="entry name" value="DUF559"/>
</dbReference>
<dbReference type="GO" id="GO:0005737">
    <property type="term" value="C:cytoplasm"/>
    <property type="evidence" value="ECO:0007669"/>
    <property type="project" value="TreeGrafter"/>
</dbReference>
<gene>
    <name evidence="5" type="ORF">EUA94_17805</name>
</gene>
<sequence length="1178" mass="127810">MPLGKGAAVVGRVRWSERWERPGWRTAYTPLGGRPPAGPASVAMSGLTEARQAQVSRLTSDAFMAISGPEDEVSEDVRFFVAVARKIIQRGANPVVWTHEPPSSEMDPDDLYSAALGPELKAGRELDQSIRLDTTFERPLWLAIEQQYPGLDRFVIPQPSLEGMAGVAGGSRWADFVVHAPWAGASVVIELDGSQHQRAADLDSQRDRALRAAGFRVVRVEGRAALNEDSLVHAGLRWTAAERPLAAGDDSVAAVHAPAAFTRLAIALLELLETGHLEPGGVWTVDLTDDLGWGVTALPAVLDLLNGIGLVWGLNVAPTELHTRDSQWVRHESGYEHGAADGVTVPATRIVLEPFVPPSTALPPATVPTVVVRGAYIPGELAWLPRPVVQRRDLADGPDVERGLGIVLRHLFGFGSFREGQRESILAALEGQDACVLLPTGAGKSLIYQVAGLLQPGVTLVIDPLVSLVDDQERRLLEAGVDRVIGIHARKTSKAADRDAVYASVASGDALIVFHTPERLQSQAFRDALAEAVRATTVNLVVVDEAHCVSEWGHDFRTAYLRLGRNVRLLTRRETDDRPPPMLALTGTASPAVLRDVLLELEVDSPTGMEVLKPATFDRPNLTYEVSLGSPESWTRRLATALTETIPTGLECEAADLAESVDVDTRSGIVFVPHTNGPFGVQAIQSEVLAALRPHRRADADFRVGIYSGSRPKSFSGDWDREKVREAALFTSNDSTILVSTKAFGMGIDKPNIRWTIHVGHPGSLEGFVQEAGRAGRDRRASHCVLVATPPPSELSEVLLDVSSSRVARTAAYAAASKGRQSDDVTRQYFFLTRNYEGIETELVPLREMLTALMSHRPGDRVIIAREGRFDSEEAGAQEKALYRLALVGVVDDYTIDYGAGAFHVDLAYFDNTTLDDALLTYVSRIQPAASAARRAEMAGAPNELGARVEHHLEILLSTLYDVIEPARVRALAEMHLFATSGDDSDGLRRRILAYLSDGPLAGIFSEVGSAQQIDVAYATAQLDAAASDDPLEWVGAAARQLEVFPDHPLLLAARGLGEAMRSNPDTGLVDASFTGVWTSMVKYGASEEDCVALFDWITGRLRTAPSELAGRYIPALWTAWEDADLSPEHLVHIEDLALDQVALGEYHPTELTLILTRRLERFAEAADRDLLKTARSE</sequence>
<dbReference type="InterPro" id="IPR001650">
    <property type="entry name" value="Helicase_C-like"/>
</dbReference>
<dbReference type="GO" id="GO:0009378">
    <property type="term" value="F:four-way junction helicase activity"/>
    <property type="evidence" value="ECO:0007669"/>
    <property type="project" value="TreeGrafter"/>
</dbReference>
<dbReference type="GO" id="GO:0003676">
    <property type="term" value="F:nucleic acid binding"/>
    <property type="evidence" value="ECO:0007669"/>
    <property type="project" value="InterPro"/>
</dbReference>
<keyword evidence="2" id="KW-0067">ATP-binding</keyword>
<dbReference type="GO" id="GO:0005524">
    <property type="term" value="F:ATP binding"/>
    <property type="evidence" value="ECO:0007669"/>
    <property type="project" value="UniProtKB-KW"/>
</dbReference>
<comment type="caution">
    <text evidence="5">The sequence shown here is derived from an EMBL/GenBank/DDBJ whole genome shotgun (WGS) entry which is preliminary data.</text>
</comment>
<feature type="domain" description="Helicase ATP-binding" evidence="3">
    <location>
        <begin position="425"/>
        <end position="607"/>
    </location>
</feature>
<protein>
    <submittedName>
        <fullName evidence="5">DEAD/DEAH box helicase</fullName>
    </submittedName>
</protein>
<dbReference type="PANTHER" id="PTHR13710:SF108">
    <property type="entry name" value="ATP-DEPENDENT DNA HELICASE Q4"/>
    <property type="match status" value="1"/>
</dbReference>